<name>A0A437QZ26_9PROT</name>
<keyword evidence="1" id="KW-1133">Transmembrane helix</keyword>
<evidence type="ECO:0000256" key="1">
    <source>
        <dbReference type="SAM" id="Phobius"/>
    </source>
</evidence>
<dbReference type="Pfam" id="PF05145">
    <property type="entry name" value="AbrB"/>
    <property type="match status" value="1"/>
</dbReference>
<dbReference type="AlphaFoldDB" id="A0A437QZ26"/>
<keyword evidence="1" id="KW-0812">Transmembrane</keyword>
<dbReference type="OrthoDB" id="7157734at2"/>
<proteinExistence type="predicted"/>
<accession>A0A437QZ26</accession>
<dbReference type="GO" id="GO:0010468">
    <property type="term" value="P:regulation of gene expression"/>
    <property type="evidence" value="ECO:0007669"/>
    <property type="project" value="InterPro"/>
</dbReference>
<feature type="transmembrane region" description="Helical" evidence="1">
    <location>
        <begin position="77"/>
        <end position="99"/>
    </location>
</feature>
<gene>
    <name evidence="2" type="ORF">EOI86_05200</name>
</gene>
<dbReference type="PIRSF" id="PIRSF038991">
    <property type="entry name" value="Protein_AbrB"/>
    <property type="match status" value="1"/>
</dbReference>
<reference evidence="3" key="1">
    <citation type="submission" date="2019-01" db="EMBL/GenBank/DDBJ databases">
        <title>Gri0909 isolated from a small marine red alga.</title>
        <authorList>
            <person name="Kim J."/>
            <person name="Jeong S.E."/>
            <person name="Jeon C.O."/>
        </authorList>
    </citation>
    <scope>NUCLEOTIDE SEQUENCE [LARGE SCALE GENOMIC DNA]</scope>
    <source>
        <strain evidence="3">Gri0909</strain>
    </source>
</reference>
<feature type="transmembrane region" description="Helical" evidence="1">
    <location>
        <begin position="111"/>
        <end position="129"/>
    </location>
</feature>
<dbReference type="InterPro" id="IPR007820">
    <property type="entry name" value="AbrB_fam"/>
</dbReference>
<organism evidence="2 3">
    <name type="scientific">Hwanghaeella grinnelliae</name>
    <dbReference type="NCBI Taxonomy" id="2500179"/>
    <lineage>
        <taxon>Bacteria</taxon>
        <taxon>Pseudomonadati</taxon>
        <taxon>Pseudomonadota</taxon>
        <taxon>Alphaproteobacteria</taxon>
        <taxon>Rhodospirillales</taxon>
        <taxon>Rhodospirillaceae</taxon>
        <taxon>Hwanghaeella</taxon>
    </lineage>
</organism>
<dbReference type="Proteomes" id="UP000287447">
    <property type="component" value="Unassembled WGS sequence"/>
</dbReference>
<keyword evidence="3" id="KW-1185">Reference proteome</keyword>
<keyword evidence="1" id="KW-0472">Membrane</keyword>
<comment type="caution">
    <text evidence="2">The sequence shown here is derived from an EMBL/GenBank/DDBJ whole genome shotgun (WGS) entry which is preliminary data.</text>
</comment>
<feature type="transmembrane region" description="Helical" evidence="1">
    <location>
        <begin position="259"/>
        <end position="281"/>
    </location>
</feature>
<dbReference type="InterPro" id="IPR017516">
    <property type="entry name" value="AbrB_dup"/>
</dbReference>
<evidence type="ECO:0000313" key="3">
    <source>
        <dbReference type="Proteomes" id="UP000287447"/>
    </source>
</evidence>
<evidence type="ECO:0000313" key="2">
    <source>
        <dbReference type="EMBL" id="RVU39762.1"/>
    </source>
</evidence>
<protein>
    <submittedName>
        <fullName evidence="2">AbrB family transcriptional regulator</fullName>
    </submittedName>
</protein>
<dbReference type="EMBL" id="SADE01000001">
    <property type="protein sequence ID" value="RVU39762.1"/>
    <property type="molecule type" value="Genomic_DNA"/>
</dbReference>
<dbReference type="NCBIfam" id="TIGR03082">
    <property type="entry name" value="Gneg_AbrB_dup"/>
    <property type="match status" value="2"/>
</dbReference>
<feature type="transmembrane region" description="Helical" evidence="1">
    <location>
        <begin position="181"/>
        <end position="198"/>
    </location>
</feature>
<feature type="transmembrane region" description="Helical" evidence="1">
    <location>
        <begin position="136"/>
        <end position="155"/>
    </location>
</feature>
<dbReference type="PANTHER" id="PTHR38457">
    <property type="entry name" value="REGULATOR ABRB-RELATED"/>
    <property type="match status" value="1"/>
</dbReference>
<dbReference type="PANTHER" id="PTHR38457:SF1">
    <property type="entry name" value="REGULATOR ABRB-RELATED"/>
    <property type="match status" value="1"/>
</dbReference>
<sequence>MQVAFALSIAAAGGFLANLATLPLPWMLGPMTFCLIAALFNLPVKGPIRLRPPMIMILGVMLGSGFRPEMMDHVAEWSVSIAMLALYVGVIGLVAYPYFRKVAGYDPVTAYFSGMPGGLNEMMIVGAVMGGDEKKIVLTHASRILIAVFIIPIWFRLVEGLDMSDRSQFGVSIVDVPLKDLAILGSCMVVGYPIAKILNLPAKMLVGPMVASAAIHLAGITSAQPPLEIVNTAQWIIGTVIGCRFVGVPPKEILRVIRIGVGSTVLMLMVTAMFAVGIGWITDLDPLMVVLAYAPGGLAEMSLVALALGADVAFVATHHVVRIAYVVIVAPQFFKLTGIKKQE</sequence>
<dbReference type="GO" id="GO:0016020">
    <property type="term" value="C:membrane"/>
    <property type="evidence" value="ECO:0007669"/>
    <property type="project" value="InterPro"/>
</dbReference>
<feature type="transmembrane region" description="Helical" evidence="1">
    <location>
        <begin position="301"/>
        <end position="334"/>
    </location>
</feature>